<name>A0A6A6SSP9_9PLEO</name>
<dbReference type="InterPro" id="IPR029032">
    <property type="entry name" value="AhpD-like"/>
</dbReference>
<evidence type="ECO:0000313" key="2">
    <source>
        <dbReference type="Proteomes" id="UP000799324"/>
    </source>
</evidence>
<keyword evidence="2" id="KW-1185">Reference proteome</keyword>
<dbReference type="InterPro" id="IPR052999">
    <property type="entry name" value="PTS1_Protein"/>
</dbReference>
<organism evidence="1 2">
    <name type="scientific">Lophiostoma macrostomum CBS 122681</name>
    <dbReference type="NCBI Taxonomy" id="1314788"/>
    <lineage>
        <taxon>Eukaryota</taxon>
        <taxon>Fungi</taxon>
        <taxon>Dikarya</taxon>
        <taxon>Ascomycota</taxon>
        <taxon>Pezizomycotina</taxon>
        <taxon>Dothideomycetes</taxon>
        <taxon>Pleosporomycetidae</taxon>
        <taxon>Pleosporales</taxon>
        <taxon>Lophiostomataceae</taxon>
        <taxon>Lophiostoma</taxon>
    </lineage>
</organism>
<dbReference type="Gene3D" id="1.20.1290.10">
    <property type="entry name" value="AhpD-like"/>
    <property type="match status" value="1"/>
</dbReference>
<proteinExistence type="predicted"/>
<dbReference type="PANTHER" id="PTHR28180">
    <property type="entry name" value="CONSERVED MITOCHONDRIAL PROTEIN-RELATED"/>
    <property type="match status" value="1"/>
</dbReference>
<evidence type="ECO:0000313" key="1">
    <source>
        <dbReference type="EMBL" id="KAF2650572.1"/>
    </source>
</evidence>
<reference evidence="1" key="1">
    <citation type="journal article" date="2020" name="Stud. Mycol.">
        <title>101 Dothideomycetes genomes: a test case for predicting lifestyles and emergence of pathogens.</title>
        <authorList>
            <person name="Haridas S."/>
            <person name="Albert R."/>
            <person name="Binder M."/>
            <person name="Bloem J."/>
            <person name="Labutti K."/>
            <person name="Salamov A."/>
            <person name="Andreopoulos B."/>
            <person name="Baker S."/>
            <person name="Barry K."/>
            <person name="Bills G."/>
            <person name="Bluhm B."/>
            <person name="Cannon C."/>
            <person name="Castanera R."/>
            <person name="Culley D."/>
            <person name="Daum C."/>
            <person name="Ezra D."/>
            <person name="Gonzalez J."/>
            <person name="Henrissat B."/>
            <person name="Kuo A."/>
            <person name="Liang C."/>
            <person name="Lipzen A."/>
            <person name="Lutzoni F."/>
            <person name="Magnuson J."/>
            <person name="Mondo S."/>
            <person name="Nolan M."/>
            <person name="Ohm R."/>
            <person name="Pangilinan J."/>
            <person name="Park H.-J."/>
            <person name="Ramirez L."/>
            <person name="Alfaro M."/>
            <person name="Sun H."/>
            <person name="Tritt A."/>
            <person name="Yoshinaga Y."/>
            <person name="Zwiers L.-H."/>
            <person name="Turgeon B."/>
            <person name="Goodwin S."/>
            <person name="Spatafora J."/>
            <person name="Crous P."/>
            <person name="Grigoriev I."/>
        </authorList>
    </citation>
    <scope>NUCLEOTIDE SEQUENCE</scope>
    <source>
        <strain evidence="1">CBS 122681</strain>
    </source>
</reference>
<dbReference type="PANTHER" id="PTHR28180:SF5">
    <property type="entry name" value="DNA POLYMERASE ALPHA SUBUNIT B"/>
    <property type="match status" value="1"/>
</dbReference>
<gene>
    <name evidence="1" type="ORF">K491DRAFT_707471</name>
</gene>
<dbReference type="OrthoDB" id="5537330at2759"/>
<dbReference type="SUPFAM" id="SSF69118">
    <property type="entry name" value="AhpD-like"/>
    <property type="match status" value="1"/>
</dbReference>
<protein>
    <recommendedName>
        <fullName evidence="3">Carboxymuconolactone decarboxylase-like domain-containing protein</fullName>
    </recommendedName>
</protein>
<sequence length="263" mass="30001">MSGEGFAEGRIYLLISIVPGLQILAIMADSIPPTNLQLFRDVEQTFASTGLGSRWYILVLAALVGGNEPEMADQLYVYLISKPECQESHQRQALVRRLRETLLKLVPIIGVCKPIEAIIAIKKVEREEDRDYSFSRKDWKCDDDNLERGMQWLQQIYAGNIDDTLALFDAHKDFQWVSKNITYGLYLSDRQILDDYDTELLTLVGIMIQNLPMETHWHIRGARRIGISKEDVKTIVSCVGKVANFMGVKQNRIPLVEDVEKDV</sequence>
<dbReference type="EMBL" id="MU004450">
    <property type="protein sequence ID" value="KAF2650572.1"/>
    <property type="molecule type" value="Genomic_DNA"/>
</dbReference>
<dbReference type="AlphaFoldDB" id="A0A6A6SSP9"/>
<dbReference type="Proteomes" id="UP000799324">
    <property type="component" value="Unassembled WGS sequence"/>
</dbReference>
<evidence type="ECO:0008006" key="3">
    <source>
        <dbReference type="Google" id="ProtNLM"/>
    </source>
</evidence>
<accession>A0A6A6SSP9</accession>